<dbReference type="GO" id="GO:0051537">
    <property type="term" value="F:2 iron, 2 sulfur cluster binding"/>
    <property type="evidence" value="ECO:0007669"/>
    <property type="project" value="UniProtKB-KW"/>
</dbReference>
<dbReference type="InterPro" id="IPR051452">
    <property type="entry name" value="Diverse_Oxidoreductases"/>
</dbReference>
<keyword evidence="3" id="KW-0560">Oxidoreductase</keyword>
<evidence type="ECO:0000256" key="5">
    <source>
        <dbReference type="ARBA" id="ARBA00023014"/>
    </source>
</evidence>
<evidence type="ECO:0000256" key="4">
    <source>
        <dbReference type="ARBA" id="ARBA00023004"/>
    </source>
</evidence>
<proteinExistence type="predicted"/>
<gene>
    <name evidence="9" type="ORF">SAMN05216215_102268</name>
</gene>
<reference evidence="10" key="1">
    <citation type="submission" date="2016-10" db="EMBL/GenBank/DDBJ databases">
        <authorList>
            <person name="Varghese N."/>
            <person name="Submissions S."/>
        </authorList>
    </citation>
    <scope>NUCLEOTIDE SEQUENCE [LARGE SCALE GENOMIC DNA]</scope>
    <source>
        <strain evidence="10">CGMCC 4.3530</strain>
    </source>
</reference>
<keyword evidence="4" id="KW-0408">Iron</keyword>
<evidence type="ECO:0000256" key="1">
    <source>
        <dbReference type="ARBA" id="ARBA00022714"/>
    </source>
</evidence>
<dbReference type="InterPro" id="IPR002888">
    <property type="entry name" value="2Fe-2S-bd"/>
</dbReference>
<keyword evidence="5" id="KW-0411">Iron-sulfur</keyword>
<organism evidence="9 10">
    <name type="scientific">Saccharopolyspora shandongensis</name>
    <dbReference type="NCBI Taxonomy" id="418495"/>
    <lineage>
        <taxon>Bacteria</taxon>
        <taxon>Bacillati</taxon>
        <taxon>Actinomycetota</taxon>
        <taxon>Actinomycetes</taxon>
        <taxon>Pseudonocardiales</taxon>
        <taxon>Pseudonocardiaceae</taxon>
        <taxon>Saccharopolyspora</taxon>
    </lineage>
</organism>
<evidence type="ECO:0000313" key="9">
    <source>
        <dbReference type="EMBL" id="SDY23675.1"/>
    </source>
</evidence>
<dbReference type="InterPro" id="IPR012675">
    <property type="entry name" value="Beta-grasp_dom_sf"/>
</dbReference>
<dbReference type="GO" id="GO:0046872">
    <property type="term" value="F:metal ion binding"/>
    <property type="evidence" value="ECO:0007669"/>
    <property type="project" value="UniProtKB-KW"/>
</dbReference>
<dbReference type="Gene3D" id="3.10.20.30">
    <property type="match status" value="1"/>
</dbReference>
<protein>
    <submittedName>
        <fullName evidence="9">Carbon-monoxide dehydrogenase small subunit</fullName>
    </submittedName>
</protein>
<dbReference type="Pfam" id="PF00111">
    <property type="entry name" value="Fer2"/>
    <property type="match status" value="1"/>
</dbReference>
<dbReference type="PANTHER" id="PTHR44379">
    <property type="entry name" value="OXIDOREDUCTASE WITH IRON-SULFUR SUBUNIT"/>
    <property type="match status" value="1"/>
</dbReference>
<evidence type="ECO:0000256" key="3">
    <source>
        <dbReference type="ARBA" id="ARBA00023002"/>
    </source>
</evidence>
<evidence type="ECO:0000256" key="2">
    <source>
        <dbReference type="ARBA" id="ARBA00022723"/>
    </source>
</evidence>
<dbReference type="FunFam" id="1.10.150.120:FF:000003">
    <property type="entry name" value="Carbon monoxide dehydrogenase, small subunit"/>
    <property type="match status" value="1"/>
</dbReference>
<dbReference type="Proteomes" id="UP000199529">
    <property type="component" value="Unassembled WGS sequence"/>
</dbReference>
<dbReference type="RefSeq" id="WP_093268666.1">
    <property type="nucleotide sequence ID" value="NZ_FNOK01000022.1"/>
</dbReference>
<evidence type="ECO:0000256" key="7">
    <source>
        <dbReference type="SAM" id="MobiDB-lite"/>
    </source>
</evidence>
<evidence type="ECO:0000313" key="10">
    <source>
        <dbReference type="Proteomes" id="UP000199529"/>
    </source>
</evidence>
<dbReference type="SUPFAM" id="SSF54292">
    <property type="entry name" value="2Fe-2S ferredoxin-like"/>
    <property type="match status" value="1"/>
</dbReference>
<dbReference type="GO" id="GO:0016491">
    <property type="term" value="F:oxidoreductase activity"/>
    <property type="evidence" value="ECO:0007669"/>
    <property type="project" value="UniProtKB-KW"/>
</dbReference>
<evidence type="ECO:0000259" key="8">
    <source>
        <dbReference type="PROSITE" id="PS51085"/>
    </source>
</evidence>
<dbReference type="InterPro" id="IPR036884">
    <property type="entry name" value="2Fe-2S-bd_dom_sf"/>
</dbReference>
<dbReference type="AlphaFoldDB" id="A0A1H3I8B1"/>
<dbReference type="SUPFAM" id="SSF47741">
    <property type="entry name" value="CO dehydrogenase ISP C-domain like"/>
    <property type="match status" value="1"/>
</dbReference>
<dbReference type="CDD" id="cd00207">
    <property type="entry name" value="fer2"/>
    <property type="match status" value="1"/>
</dbReference>
<dbReference type="PROSITE" id="PS51085">
    <property type="entry name" value="2FE2S_FER_2"/>
    <property type="match status" value="1"/>
</dbReference>
<name>A0A1H3I8B1_9PSEU</name>
<dbReference type="InterPro" id="IPR001041">
    <property type="entry name" value="2Fe-2S_ferredoxin-type"/>
</dbReference>
<keyword evidence="2" id="KW-0479">Metal-binding</keyword>
<dbReference type="Gene3D" id="1.10.150.120">
    <property type="entry name" value="[2Fe-2S]-binding domain"/>
    <property type="match status" value="1"/>
</dbReference>
<accession>A0A1H3I8B1</accession>
<evidence type="ECO:0000256" key="6">
    <source>
        <dbReference type="ARBA" id="ARBA00060707"/>
    </source>
</evidence>
<dbReference type="STRING" id="418495.SAMN05216215_102268"/>
<dbReference type="EMBL" id="FNOK01000022">
    <property type="protein sequence ID" value="SDY23675.1"/>
    <property type="molecule type" value="Genomic_DNA"/>
</dbReference>
<dbReference type="FunFam" id="3.10.20.30:FF:000020">
    <property type="entry name" value="Xanthine dehydrogenase iron-sulfur subunit"/>
    <property type="match status" value="1"/>
</dbReference>
<dbReference type="InterPro" id="IPR036010">
    <property type="entry name" value="2Fe-2S_ferredoxin-like_sf"/>
</dbReference>
<feature type="region of interest" description="Disordered" evidence="7">
    <location>
        <begin position="151"/>
        <end position="193"/>
    </location>
</feature>
<feature type="domain" description="2Fe-2S ferredoxin-type" evidence="8">
    <location>
        <begin position="2"/>
        <end position="78"/>
    </location>
</feature>
<dbReference type="PANTHER" id="PTHR44379:SF5">
    <property type="entry name" value="OXIDOREDUCTASE WITH IRON-SULFUR SUBUNIT"/>
    <property type="match status" value="1"/>
</dbReference>
<comment type="pathway">
    <text evidence="6">Alkaloid degradation; nicotine degradation.</text>
</comment>
<keyword evidence="10" id="KW-1185">Reference proteome</keyword>
<dbReference type="OrthoDB" id="159930at2"/>
<keyword evidence="1" id="KW-0001">2Fe-2S</keyword>
<sequence length="193" mass="20857">MPRITVNVDGTHYTDEVEPRLLLVQYLRERLGKVGTVVGCDTSNCGACTVHMDGHSVKSCSVLAVQADGHDVTTVEGLAQDGRLHPVQEAFHDNHALQCGFCTPGMIMQALDLLAEVNDPDDQQIREGMEGNLCRCTGYQNIVRAVRDASQRMQPGAGPAVEHAPEKTQSQAPVPRTPADEQVETKVTGGRQS</sequence>
<dbReference type="Pfam" id="PF01799">
    <property type="entry name" value="Fer2_2"/>
    <property type="match status" value="1"/>
</dbReference>